<name>A0A9W6S4F3_9ACTN</name>
<evidence type="ECO:0000313" key="2">
    <source>
        <dbReference type="Proteomes" id="UP001165074"/>
    </source>
</evidence>
<reference evidence="1" key="1">
    <citation type="submission" date="2023-03" db="EMBL/GenBank/DDBJ databases">
        <title>Actinoallomurus iriomotensis NBRC 103684.</title>
        <authorList>
            <person name="Ichikawa N."/>
            <person name="Sato H."/>
            <person name="Tonouchi N."/>
        </authorList>
    </citation>
    <scope>NUCLEOTIDE SEQUENCE</scope>
    <source>
        <strain evidence="1">NBRC 103684</strain>
    </source>
</reference>
<keyword evidence="2" id="KW-1185">Reference proteome</keyword>
<organism evidence="1 2">
    <name type="scientific">Actinoallomurus iriomotensis</name>
    <dbReference type="NCBI Taxonomy" id="478107"/>
    <lineage>
        <taxon>Bacteria</taxon>
        <taxon>Bacillati</taxon>
        <taxon>Actinomycetota</taxon>
        <taxon>Actinomycetes</taxon>
        <taxon>Streptosporangiales</taxon>
        <taxon>Thermomonosporaceae</taxon>
        <taxon>Actinoallomurus</taxon>
    </lineage>
</organism>
<protein>
    <submittedName>
        <fullName evidence="1">Uncharacterized protein</fullName>
    </submittedName>
</protein>
<accession>A0A9W6S4F3</accession>
<dbReference type="Proteomes" id="UP001165074">
    <property type="component" value="Unassembled WGS sequence"/>
</dbReference>
<dbReference type="EMBL" id="BSTK01000007">
    <property type="protein sequence ID" value="GLY86968.1"/>
    <property type="molecule type" value="Genomic_DNA"/>
</dbReference>
<comment type="caution">
    <text evidence="1">The sequence shown here is derived from an EMBL/GenBank/DDBJ whole genome shotgun (WGS) entry which is preliminary data.</text>
</comment>
<proteinExistence type="predicted"/>
<gene>
    <name evidence="1" type="ORF">Airi02_048970</name>
</gene>
<dbReference type="RefSeq" id="WP_285575638.1">
    <property type="nucleotide sequence ID" value="NZ_BSTK01000007.1"/>
</dbReference>
<evidence type="ECO:0000313" key="1">
    <source>
        <dbReference type="EMBL" id="GLY86968.1"/>
    </source>
</evidence>
<sequence>MALRIGDEWISSDRCPQVAMAIPGEGWVLSWRRGVWTRDEAINAMARAEHGDLHTDPATAAT</sequence>
<dbReference type="AlphaFoldDB" id="A0A9W6S4F3"/>